<dbReference type="GO" id="GO:0005524">
    <property type="term" value="F:ATP binding"/>
    <property type="evidence" value="ECO:0007669"/>
    <property type="project" value="UniProtKB-KW"/>
</dbReference>
<dbReference type="InterPro" id="IPR013126">
    <property type="entry name" value="Hsp_70_fam"/>
</dbReference>
<dbReference type="PROSITE" id="PS00329">
    <property type="entry name" value="HSP70_2"/>
    <property type="match status" value="1"/>
</dbReference>
<dbReference type="Gene3D" id="3.30.420.40">
    <property type="match status" value="2"/>
</dbReference>
<protein>
    <submittedName>
        <fullName evidence="7">Molecular chaperone</fullName>
    </submittedName>
</protein>
<keyword evidence="5" id="KW-0143">Chaperone</keyword>
<proteinExistence type="inferred from homology"/>
<keyword evidence="4" id="KW-0346">Stress response</keyword>
<evidence type="ECO:0000313" key="7">
    <source>
        <dbReference type="EMBL" id="KPQ35009.1"/>
    </source>
</evidence>
<sequence length="551" mass="60976">MNLASNIDMYAIDFGTSNTVITRWNTATQEAETISLPGLSVAVGKDSPPLVPSLLYIEKAAAAAVKTQAVSGQAVRDRGLDLTHDPRFFRNFKRGIGAPMQGFIPELDGQILSFEQVGSCFLHQVISQLKVQDPQLDSVVFTVPVDSFEAYRLWLTDACQSLGIEQVRLIDEPTAAALGYQLSADQRTLLVIDFGGGTLDFSLVQRMAKASKPAGFLLKWGQKAGLGQPRESSSNVLNKTIKVVTKAGENLGGADIDRWLAEHFAQTQNLPINAITLRLTEKLKIALSSQTQAAEAYFDEETLDSYDLSLDRDRFNQILTEQGFFERLDHRLDQVLQQAQRKNIAQQNIDAVLLVGGSAQIPAVQEWAARYFAPEKIKSDRPFEAVSQGALSLHDTQLQDFLYHGYGIRYWDRRRNAHGWHPVIPQGQPYPTAEPIELFLGASSEKQPSIELILGELGETLTTTEVYFEGDQLVTRQTSAADEGAENTSVKALNDREGARTIAKLTPPGFPGSDRIRILLSIDDKRFLRMTVEDLLTANTLMDEQVVVQLQ</sequence>
<keyword evidence="3 6" id="KW-0067">ATP-binding</keyword>
<reference evidence="7 8" key="1">
    <citation type="submission" date="2015-09" db="EMBL/GenBank/DDBJ databases">
        <title>Identification and resolution of microdiversity through metagenomic sequencing of parallel consortia.</title>
        <authorList>
            <person name="Nelson W.C."/>
            <person name="Romine M.F."/>
            <person name="Lindemann S.R."/>
        </authorList>
    </citation>
    <scope>NUCLEOTIDE SEQUENCE [LARGE SCALE GENOMIC DNA]</scope>
    <source>
        <strain evidence="7">Ana</strain>
    </source>
</reference>
<dbReference type="PATRIC" id="fig|1666911.3.peg.4679"/>
<dbReference type="PRINTS" id="PR00301">
    <property type="entry name" value="HEATSHOCK70"/>
</dbReference>
<name>A0A0P7ZPW6_9CYAN</name>
<evidence type="ECO:0000256" key="4">
    <source>
        <dbReference type="ARBA" id="ARBA00023016"/>
    </source>
</evidence>
<evidence type="ECO:0000256" key="1">
    <source>
        <dbReference type="ARBA" id="ARBA00007381"/>
    </source>
</evidence>
<dbReference type="Pfam" id="PF00012">
    <property type="entry name" value="HSP70"/>
    <property type="match status" value="2"/>
</dbReference>
<evidence type="ECO:0000256" key="6">
    <source>
        <dbReference type="RuleBase" id="RU003322"/>
    </source>
</evidence>
<gene>
    <name evidence="7" type="ORF">HLUCCA11_12630</name>
</gene>
<dbReference type="InterPro" id="IPR043129">
    <property type="entry name" value="ATPase_NBD"/>
</dbReference>
<evidence type="ECO:0000256" key="2">
    <source>
        <dbReference type="ARBA" id="ARBA00022741"/>
    </source>
</evidence>
<comment type="similarity">
    <text evidence="1 6">Belongs to the heat shock protein 70 family.</text>
</comment>
<comment type="caution">
    <text evidence="7">The sequence shown here is derived from an EMBL/GenBank/DDBJ whole genome shotgun (WGS) entry which is preliminary data.</text>
</comment>
<keyword evidence="2 6" id="KW-0547">Nucleotide-binding</keyword>
<dbReference type="Gene3D" id="3.90.640.10">
    <property type="entry name" value="Actin, Chain A, domain 4"/>
    <property type="match status" value="1"/>
</dbReference>
<accession>A0A0P7ZPW6</accession>
<evidence type="ECO:0000256" key="5">
    <source>
        <dbReference type="ARBA" id="ARBA00023186"/>
    </source>
</evidence>
<dbReference type="InterPro" id="IPR018181">
    <property type="entry name" value="Heat_shock_70_CS"/>
</dbReference>
<dbReference type="EMBL" id="LJZR01000015">
    <property type="protein sequence ID" value="KPQ35009.1"/>
    <property type="molecule type" value="Genomic_DNA"/>
</dbReference>
<dbReference type="STRING" id="1666911.HLUCCA11_12630"/>
<dbReference type="AlphaFoldDB" id="A0A0P7ZPW6"/>
<dbReference type="GO" id="GO:0140662">
    <property type="term" value="F:ATP-dependent protein folding chaperone"/>
    <property type="evidence" value="ECO:0007669"/>
    <property type="project" value="InterPro"/>
</dbReference>
<dbReference type="PANTHER" id="PTHR19375">
    <property type="entry name" value="HEAT SHOCK PROTEIN 70KDA"/>
    <property type="match status" value="1"/>
</dbReference>
<dbReference type="SUPFAM" id="SSF53067">
    <property type="entry name" value="Actin-like ATPase domain"/>
    <property type="match status" value="2"/>
</dbReference>
<dbReference type="Proteomes" id="UP000050465">
    <property type="component" value="Unassembled WGS sequence"/>
</dbReference>
<evidence type="ECO:0000256" key="3">
    <source>
        <dbReference type="ARBA" id="ARBA00022840"/>
    </source>
</evidence>
<organism evidence="7 8">
    <name type="scientific">Phormidesmis priestleyi Ana</name>
    <dbReference type="NCBI Taxonomy" id="1666911"/>
    <lineage>
        <taxon>Bacteria</taxon>
        <taxon>Bacillati</taxon>
        <taxon>Cyanobacteriota</taxon>
        <taxon>Cyanophyceae</taxon>
        <taxon>Leptolyngbyales</taxon>
        <taxon>Leptolyngbyaceae</taxon>
        <taxon>Phormidesmis</taxon>
    </lineage>
</organism>
<evidence type="ECO:0000313" key="8">
    <source>
        <dbReference type="Proteomes" id="UP000050465"/>
    </source>
</evidence>